<protein>
    <submittedName>
        <fullName evidence="5">C2 NT-type domain-containing protein</fullName>
    </submittedName>
</protein>
<keyword evidence="4" id="KW-1185">Reference proteome</keyword>
<dbReference type="PANTHER" id="PTHR21456">
    <property type="entry name" value="FAMILY WITH SEQUENCE SIMILARITY 102"/>
    <property type="match status" value="1"/>
</dbReference>
<evidence type="ECO:0000259" key="3">
    <source>
        <dbReference type="PROSITE" id="PS51840"/>
    </source>
</evidence>
<dbReference type="PROSITE" id="PS51840">
    <property type="entry name" value="C2_NT"/>
    <property type="match status" value="1"/>
</dbReference>
<proteinExistence type="inferred from homology"/>
<evidence type="ECO:0000313" key="4">
    <source>
        <dbReference type="Proteomes" id="UP000038045"/>
    </source>
</evidence>
<dbReference type="Pfam" id="PF10358">
    <property type="entry name" value="NT-C2"/>
    <property type="match status" value="1"/>
</dbReference>
<feature type="compositionally biased region" description="Polar residues" evidence="2">
    <location>
        <begin position="158"/>
        <end position="169"/>
    </location>
</feature>
<dbReference type="InterPro" id="IPR019448">
    <property type="entry name" value="NT-C2"/>
</dbReference>
<feature type="domain" description="C2 NT-type" evidence="3">
    <location>
        <begin position="2"/>
        <end position="146"/>
    </location>
</feature>
<evidence type="ECO:0000256" key="1">
    <source>
        <dbReference type="ARBA" id="ARBA00034780"/>
    </source>
</evidence>
<sequence length="352" mass="39675">MVFKRRPLILKFTVDIQIVQLTDVSLLNGILFAKIKSNENGKFRGETEHKEINNHRVNWDKRFQFSVKIATDPNTGVLERCMIKVSIQREIKGGKIARKLGFADINLSEFAASGVEGIEKGFLLDGYGGDHRQDNSRIIVKVIMLHNSGDPFFKVPSPKQQNISNQELNPSDRKAPPPYLDSHRNSLDISTNNAQEKRFSTNTECEDPLMSQSNSITPLCTDGSEHHNQDLFTIESNKNSIITNTYSSHFPLSSRRLSDDRLLTLTSNNNNSTNPRVQRTRVNVDNVIAELFSETEAVLHEPKIDKTIDGDVDSGNNIELIVSKNNGETFVGVEYVKYKSNNIERVSQKNTS</sequence>
<organism evidence="4 5">
    <name type="scientific">Parastrongyloides trichosuri</name>
    <name type="common">Possum-specific nematode worm</name>
    <dbReference type="NCBI Taxonomy" id="131310"/>
    <lineage>
        <taxon>Eukaryota</taxon>
        <taxon>Metazoa</taxon>
        <taxon>Ecdysozoa</taxon>
        <taxon>Nematoda</taxon>
        <taxon>Chromadorea</taxon>
        <taxon>Rhabditida</taxon>
        <taxon>Tylenchina</taxon>
        <taxon>Panagrolaimomorpha</taxon>
        <taxon>Strongyloidoidea</taxon>
        <taxon>Strongyloididae</taxon>
        <taxon>Parastrongyloides</taxon>
    </lineage>
</organism>
<dbReference type="WBParaSite" id="PTRK_0001120800.1">
    <property type="protein sequence ID" value="PTRK_0001120800.1"/>
    <property type="gene ID" value="PTRK_0001120800"/>
</dbReference>
<name>A0A0N4ZRS4_PARTI</name>
<evidence type="ECO:0000256" key="2">
    <source>
        <dbReference type="SAM" id="MobiDB-lite"/>
    </source>
</evidence>
<evidence type="ECO:0000313" key="5">
    <source>
        <dbReference type="WBParaSite" id="PTRK_0001120800.1"/>
    </source>
</evidence>
<accession>A0A0N4ZRS4</accession>
<dbReference type="Proteomes" id="UP000038045">
    <property type="component" value="Unplaced"/>
</dbReference>
<comment type="similarity">
    <text evidence="1">Belongs to the EEIG family.</text>
</comment>
<dbReference type="InterPro" id="IPR039931">
    <property type="entry name" value="EEIG1/2-like"/>
</dbReference>
<feature type="compositionally biased region" description="Basic and acidic residues" evidence="2">
    <location>
        <begin position="170"/>
        <end position="186"/>
    </location>
</feature>
<dbReference type="AlphaFoldDB" id="A0A0N4ZRS4"/>
<reference evidence="5" key="1">
    <citation type="submission" date="2017-02" db="UniProtKB">
        <authorList>
            <consortium name="WormBaseParasite"/>
        </authorList>
    </citation>
    <scope>IDENTIFICATION</scope>
</reference>
<dbReference type="PANTHER" id="PTHR21456:SF1">
    <property type="entry name" value="C2 NT-TYPE DOMAIN-CONTAINING PROTEIN"/>
    <property type="match status" value="1"/>
</dbReference>
<feature type="region of interest" description="Disordered" evidence="2">
    <location>
        <begin position="157"/>
        <end position="186"/>
    </location>
</feature>
<dbReference type="STRING" id="131310.A0A0N4ZRS4"/>